<dbReference type="InterPro" id="IPR036291">
    <property type="entry name" value="NAD(P)-bd_dom_sf"/>
</dbReference>
<reference evidence="2 3" key="1">
    <citation type="journal article" date="2020" name="Genome Biol. Evol.">
        <title>A new high-quality draft genome assembly of the Chinese cordyceps Ophiocordyceps sinensis.</title>
        <authorList>
            <person name="Shu R."/>
            <person name="Zhang J."/>
            <person name="Meng Q."/>
            <person name="Zhang H."/>
            <person name="Zhou G."/>
            <person name="Li M."/>
            <person name="Wu P."/>
            <person name="Zhao Y."/>
            <person name="Chen C."/>
            <person name="Qin Q."/>
        </authorList>
    </citation>
    <scope>NUCLEOTIDE SEQUENCE [LARGE SCALE GENOMIC DNA]</scope>
    <source>
        <strain evidence="2 3">IOZ07</strain>
    </source>
</reference>
<evidence type="ECO:0000313" key="3">
    <source>
        <dbReference type="Proteomes" id="UP000557566"/>
    </source>
</evidence>
<organism evidence="2 3">
    <name type="scientific">Ophiocordyceps sinensis</name>
    <dbReference type="NCBI Taxonomy" id="72228"/>
    <lineage>
        <taxon>Eukaryota</taxon>
        <taxon>Fungi</taxon>
        <taxon>Dikarya</taxon>
        <taxon>Ascomycota</taxon>
        <taxon>Pezizomycotina</taxon>
        <taxon>Sordariomycetes</taxon>
        <taxon>Hypocreomycetidae</taxon>
        <taxon>Hypocreales</taxon>
        <taxon>Ophiocordycipitaceae</taxon>
        <taxon>Ophiocordyceps</taxon>
    </lineage>
</organism>
<dbReference type="Pfam" id="PF04321">
    <property type="entry name" value="RmlD_sub_bind"/>
    <property type="match status" value="1"/>
</dbReference>
<accession>A0A8H4LY44</accession>
<dbReference type="CDD" id="cd05254">
    <property type="entry name" value="dTDP_HR_like_SDR_e"/>
    <property type="match status" value="1"/>
</dbReference>
<dbReference type="PANTHER" id="PTHR10491">
    <property type="entry name" value="DTDP-4-DEHYDRORHAMNOSE REDUCTASE"/>
    <property type="match status" value="1"/>
</dbReference>
<dbReference type="AlphaFoldDB" id="A0A8H4LY44"/>
<name>A0A8H4LY44_9HYPO</name>
<protein>
    <recommendedName>
        <fullName evidence="1">RmlD-like substrate binding domain-containing protein</fullName>
    </recommendedName>
</protein>
<dbReference type="GO" id="GO:0048270">
    <property type="term" value="F:methionine adenosyltransferase regulator activity"/>
    <property type="evidence" value="ECO:0007669"/>
    <property type="project" value="TreeGrafter"/>
</dbReference>
<feature type="domain" description="RmlD-like substrate binding" evidence="1">
    <location>
        <begin position="7"/>
        <end position="176"/>
    </location>
</feature>
<proteinExistence type="predicted"/>
<gene>
    <name evidence="2" type="ORF">G6O67_004179</name>
</gene>
<dbReference type="GO" id="GO:0006556">
    <property type="term" value="P:S-adenosylmethionine biosynthetic process"/>
    <property type="evidence" value="ECO:0007669"/>
    <property type="project" value="TreeGrafter"/>
</dbReference>
<dbReference type="OrthoDB" id="16464at2759"/>
<dbReference type="GO" id="GO:0048269">
    <property type="term" value="C:methionine adenosyltransferase complex"/>
    <property type="evidence" value="ECO:0007669"/>
    <property type="project" value="TreeGrafter"/>
</dbReference>
<keyword evidence="3" id="KW-1185">Reference proteome</keyword>
<evidence type="ECO:0000313" key="2">
    <source>
        <dbReference type="EMBL" id="KAF4507708.1"/>
    </source>
</evidence>
<dbReference type="PANTHER" id="PTHR10491:SF4">
    <property type="entry name" value="METHIONINE ADENOSYLTRANSFERASE 2 SUBUNIT BETA"/>
    <property type="match status" value="1"/>
</dbReference>
<dbReference type="InterPro" id="IPR029903">
    <property type="entry name" value="RmlD-like-bd"/>
</dbReference>
<comment type="caution">
    <text evidence="2">The sequence shown here is derived from an EMBL/GenBank/DDBJ whole genome shotgun (WGS) entry which is preliminary data.</text>
</comment>
<dbReference type="Proteomes" id="UP000557566">
    <property type="component" value="Unassembled WGS sequence"/>
</dbReference>
<evidence type="ECO:0000259" key="1">
    <source>
        <dbReference type="Pfam" id="PF04321"/>
    </source>
</evidence>
<dbReference type="Gene3D" id="3.40.50.720">
    <property type="entry name" value="NAD(P)-binding Rossmann-like Domain"/>
    <property type="match status" value="1"/>
</dbReference>
<dbReference type="InterPro" id="IPR005913">
    <property type="entry name" value="dTDP_dehydrorham_reduct"/>
</dbReference>
<dbReference type="SUPFAM" id="SSF51735">
    <property type="entry name" value="NAD(P)-binding Rossmann-fold domains"/>
    <property type="match status" value="1"/>
</dbReference>
<sequence>MPVTPIRFLIWGGNGWIAGQLKDLLGKQGKEVHTTTVRMEDSVEVAKELQRVRPTHVLNCAGCTGRPNVDWCEDNKAQTVRSNAIGTLMLADKCFQMGIHCTVFATGCIYKYDDAHPIGGPGFTEEDAPNFKDSFYSLTKGHVEPILRSYDNCLILRLRMPVSDDLHPRNFVTKISSYERVVDIPNSNTLLFDLLPASMMLAEHGETGVYNFTNPGAISHNEVLGLFKEIVRPRFAWNNFSLAEQAKVIKAGRSNCELDTTKLENKLKEYGHSVPEVHEAYRSCFERMKAAGIT</sequence>
<dbReference type="EMBL" id="JAAVMX010000005">
    <property type="protein sequence ID" value="KAF4507708.1"/>
    <property type="molecule type" value="Genomic_DNA"/>
</dbReference>